<dbReference type="AlphaFoldDB" id="A0A4Y2G7D4"/>
<gene>
    <name evidence="1" type="ORF">AVEN_274224_1</name>
</gene>
<accession>A0A4Y2G7D4</accession>
<dbReference type="EMBL" id="BGPR01001218">
    <property type="protein sequence ID" value="GBM48508.1"/>
    <property type="molecule type" value="Genomic_DNA"/>
</dbReference>
<evidence type="ECO:0000313" key="1">
    <source>
        <dbReference type="EMBL" id="GBM48508.1"/>
    </source>
</evidence>
<proteinExistence type="predicted"/>
<reference evidence="1 2" key="1">
    <citation type="journal article" date="2019" name="Sci. Rep.">
        <title>Orb-weaving spider Araneus ventricosus genome elucidates the spidroin gene catalogue.</title>
        <authorList>
            <person name="Kono N."/>
            <person name="Nakamura H."/>
            <person name="Ohtoshi R."/>
            <person name="Moran D.A.P."/>
            <person name="Shinohara A."/>
            <person name="Yoshida Y."/>
            <person name="Fujiwara M."/>
            <person name="Mori M."/>
            <person name="Tomita M."/>
            <person name="Arakawa K."/>
        </authorList>
    </citation>
    <scope>NUCLEOTIDE SEQUENCE [LARGE SCALE GENOMIC DNA]</scope>
</reference>
<organism evidence="1 2">
    <name type="scientific">Araneus ventricosus</name>
    <name type="common">Orbweaver spider</name>
    <name type="synonym">Epeira ventricosa</name>
    <dbReference type="NCBI Taxonomy" id="182803"/>
    <lineage>
        <taxon>Eukaryota</taxon>
        <taxon>Metazoa</taxon>
        <taxon>Ecdysozoa</taxon>
        <taxon>Arthropoda</taxon>
        <taxon>Chelicerata</taxon>
        <taxon>Arachnida</taxon>
        <taxon>Araneae</taxon>
        <taxon>Araneomorphae</taxon>
        <taxon>Entelegynae</taxon>
        <taxon>Araneoidea</taxon>
        <taxon>Araneidae</taxon>
        <taxon>Araneus</taxon>
    </lineage>
</organism>
<dbReference type="Proteomes" id="UP000499080">
    <property type="component" value="Unassembled WGS sequence"/>
</dbReference>
<comment type="caution">
    <text evidence="1">The sequence shown here is derived from an EMBL/GenBank/DDBJ whole genome shotgun (WGS) entry which is preliminary data.</text>
</comment>
<keyword evidence="2" id="KW-1185">Reference proteome</keyword>
<sequence length="127" mass="14091">MFLYFEAVLFFPFKLEGISPGEEKIKMVPSVIRSLVPRRKHLATNNTHAKIVSLTLRQSGCGRALRHAKSIAVSAYVTIGVVRGVNSLSIRPCPSSSPSPFCEISLELRHQDLGNRARNWFGLTQSP</sequence>
<protein>
    <submittedName>
        <fullName evidence="1">Uncharacterized protein</fullName>
    </submittedName>
</protein>
<evidence type="ECO:0000313" key="2">
    <source>
        <dbReference type="Proteomes" id="UP000499080"/>
    </source>
</evidence>
<name>A0A4Y2G7D4_ARAVE</name>